<reference evidence="2" key="1">
    <citation type="journal article" date="1984" name="Proc. Natl. Acad. Sci. U.S.A.">
        <title>Nucleotide sequence of the insertion sequence found in the T-DNA region of mutant Ti plasmid pTiA66 and distribution of its homologues in octopine Ti plasmid.</title>
        <authorList>
            <person name="Machida Y."/>
            <person name="Sakurai M."/>
            <person name="Kiyokawa S."/>
            <person name="Ubasawa A."/>
            <person name="Suzuki Y."/>
            <person name="Ikeda J.E."/>
        </authorList>
    </citation>
    <scope>NUCLEOTIDE SEQUENCE</scope>
    <source>
        <plasmid evidence="2">pTiA66</plasmid>
    </source>
</reference>
<protein>
    <recommendedName>
        <fullName evidence="3">Transposase</fullName>
    </recommendedName>
</protein>
<feature type="region of interest" description="Disordered" evidence="1">
    <location>
        <begin position="138"/>
        <end position="163"/>
    </location>
</feature>
<dbReference type="AlphaFoldDB" id="Q52600"/>
<evidence type="ECO:0000313" key="2">
    <source>
        <dbReference type="EMBL" id="AAA98377.1"/>
    </source>
</evidence>
<evidence type="ECO:0000256" key="1">
    <source>
        <dbReference type="SAM" id="MobiDB-lite"/>
    </source>
</evidence>
<dbReference type="PANTHER" id="PTHR33678">
    <property type="entry name" value="BLL1576 PROTEIN"/>
    <property type="match status" value="1"/>
</dbReference>
<organism evidence="2">
    <name type="scientific">Agrobacterium tumefaciens</name>
    <dbReference type="NCBI Taxonomy" id="358"/>
    <lineage>
        <taxon>Bacteria</taxon>
        <taxon>Pseudomonadati</taxon>
        <taxon>Pseudomonadota</taxon>
        <taxon>Alphaproteobacteria</taxon>
        <taxon>Hyphomicrobiales</taxon>
        <taxon>Rhizobiaceae</taxon>
        <taxon>Rhizobium/Agrobacterium group</taxon>
        <taxon>Agrobacterium</taxon>
        <taxon>Agrobacterium tumefaciens complex</taxon>
    </lineage>
</organism>
<proteinExistence type="predicted"/>
<dbReference type="InterPro" id="IPR052344">
    <property type="entry name" value="Transposase-related"/>
</dbReference>
<accession>Q52600</accession>
<dbReference type="EMBL" id="M10204">
    <property type="protein sequence ID" value="AAA98377.1"/>
    <property type="molecule type" value="Genomic_DNA"/>
</dbReference>
<keyword evidence="2" id="KW-0614">Plasmid</keyword>
<sequence length="163" mass="17760">MLADINANAKRGKNAAPISPMALEAVKRIDGLFDIEREINGLTADQRLERRRKESLPLVDSLQAGFKTSGQNCRAVLRSPRRSITCSSVGMASRHSWRMAGFASRTTPRSAALRGFALGRKSWLFAGSDRGGSCSLHGHVDHDGKAQRHRSAGVAGRRSCPHR</sequence>
<dbReference type="PANTHER" id="PTHR33678:SF1">
    <property type="entry name" value="BLL1576 PROTEIN"/>
    <property type="match status" value="1"/>
</dbReference>
<evidence type="ECO:0008006" key="3">
    <source>
        <dbReference type="Google" id="ProtNLM"/>
    </source>
</evidence>
<name>Q52600_AGRTU</name>
<geneLocation type="plasmid" evidence="2">
    <name>pTiA66</name>
</geneLocation>